<proteinExistence type="predicted"/>
<sequence length="46" mass="5346">MLQIIQGWKNLYYRCQLPNPNGDFVLLPPSPYCSFHFLNSFILVAS</sequence>
<protein>
    <submittedName>
        <fullName evidence="1">Uncharacterized protein</fullName>
    </submittedName>
</protein>
<accession>A0A0A9ERM9</accession>
<reference evidence="1" key="1">
    <citation type="submission" date="2014-09" db="EMBL/GenBank/DDBJ databases">
        <authorList>
            <person name="Magalhaes I.L.F."/>
            <person name="Oliveira U."/>
            <person name="Santos F.R."/>
            <person name="Vidigal T.H.D.A."/>
            <person name="Brescovit A.D."/>
            <person name="Santos A.J."/>
        </authorList>
    </citation>
    <scope>NUCLEOTIDE SEQUENCE</scope>
    <source>
        <tissue evidence="1">Shoot tissue taken approximately 20 cm above the soil surface</tissue>
    </source>
</reference>
<dbReference type="EMBL" id="GBRH01194481">
    <property type="protein sequence ID" value="JAE03415.1"/>
    <property type="molecule type" value="Transcribed_RNA"/>
</dbReference>
<dbReference type="AlphaFoldDB" id="A0A0A9ERM9"/>
<organism evidence="1">
    <name type="scientific">Arundo donax</name>
    <name type="common">Giant reed</name>
    <name type="synonym">Donax arundinaceus</name>
    <dbReference type="NCBI Taxonomy" id="35708"/>
    <lineage>
        <taxon>Eukaryota</taxon>
        <taxon>Viridiplantae</taxon>
        <taxon>Streptophyta</taxon>
        <taxon>Embryophyta</taxon>
        <taxon>Tracheophyta</taxon>
        <taxon>Spermatophyta</taxon>
        <taxon>Magnoliopsida</taxon>
        <taxon>Liliopsida</taxon>
        <taxon>Poales</taxon>
        <taxon>Poaceae</taxon>
        <taxon>PACMAD clade</taxon>
        <taxon>Arundinoideae</taxon>
        <taxon>Arundineae</taxon>
        <taxon>Arundo</taxon>
    </lineage>
</organism>
<name>A0A0A9ERM9_ARUDO</name>
<evidence type="ECO:0000313" key="1">
    <source>
        <dbReference type="EMBL" id="JAE03415.1"/>
    </source>
</evidence>
<reference evidence="1" key="2">
    <citation type="journal article" date="2015" name="Data Brief">
        <title>Shoot transcriptome of the giant reed, Arundo donax.</title>
        <authorList>
            <person name="Barrero R.A."/>
            <person name="Guerrero F.D."/>
            <person name="Moolhuijzen P."/>
            <person name="Goolsby J.A."/>
            <person name="Tidwell J."/>
            <person name="Bellgard S.E."/>
            <person name="Bellgard M.I."/>
        </authorList>
    </citation>
    <scope>NUCLEOTIDE SEQUENCE</scope>
    <source>
        <tissue evidence="1">Shoot tissue taken approximately 20 cm above the soil surface</tissue>
    </source>
</reference>